<feature type="transmembrane region" description="Helical" evidence="3">
    <location>
        <begin position="657"/>
        <end position="676"/>
    </location>
</feature>
<dbReference type="Proteomes" id="UP001153069">
    <property type="component" value="Unassembled WGS sequence"/>
</dbReference>
<organism evidence="5 6">
    <name type="scientific">Seminavis robusta</name>
    <dbReference type="NCBI Taxonomy" id="568900"/>
    <lineage>
        <taxon>Eukaryota</taxon>
        <taxon>Sar</taxon>
        <taxon>Stramenopiles</taxon>
        <taxon>Ochrophyta</taxon>
        <taxon>Bacillariophyta</taxon>
        <taxon>Bacillariophyceae</taxon>
        <taxon>Bacillariophycidae</taxon>
        <taxon>Naviculales</taxon>
        <taxon>Naviculaceae</taxon>
        <taxon>Seminavis</taxon>
    </lineage>
</organism>
<evidence type="ECO:0000259" key="4">
    <source>
        <dbReference type="PROSITE" id="PS50156"/>
    </source>
</evidence>
<dbReference type="Pfam" id="PF12349">
    <property type="entry name" value="Sterol-sensing"/>
    <property type="match status" value="1"/>
</dbReference>
<dbReference type="Gene3D" id="1.20.1640.10">
    <property type="entry name" value="Multidrug efflux transporter AcrB transmembrane domain"/>
    <property type="match status" value="2"/>
</dbReference>
<evidence type="ECO:0000313" key="6">
    <source>
        <dbReference type="Proteomes" id="UP001153069"/>
    </source>
</evidence>
<dbReference type="PANTHER" id="PTHR10796">
    <property type="entry name" value="PATCHED-RELATED"/>
    <property type="match status" value="1"/>
</dbReference>
<gene>
    <name evidence="5" type="ORF">SEMRO_62_G035310.1</name>
</gene>
<dbReference type="OrthoDB" id="190529at2759"/>
<evidence type="ECO:0000256" key="2">
    <source>
        <dbReference type="SAM" id="MobiDB-lite"/>
    </source>
</evidence>
<dbReference type="InterPro" id="IPR051697">
    <property type="entry name" value="Patched_domain-protein"/>
</dbReference>
<feature type="compositionally biased region" description="Low complexity" evidence="2">
    <location>
        <begin position="51"/>
        <end position="62"/>
    </location>
</feature>
<feature type="compositionally biased region" description="Polar residues" evidence="2">
    <location>
        <begin position="1"/>
        <end position="16"/>
    </location>
</feature>
<feature type="domain" description="SSD" evidence="4">
    <location>
        <begin position="554"/>
        <end position="711"/>
    </location>
</feature>
<feature type="transmembrane region" description="Helical" evidence="3">
    <location>
        <begin position="990"/>
        <end position="1008"/>
    </location>
</feature>
<feature type="transmembrane region" description="Helical" evidence="3">
    <location>
        <begin position="1085"/>
        <end position="1106"/>
    </location>
</feature>
<feature type="transmembrane region" description="Helical" evidence="3">
    <location>
        <begin position="617"/>
        <end position="637"/>
    </location>
</feature>
<evidence type="ECO:0000313" key="5">
    <source>
        <dbReference type="EMBL" id="CAB9499478.1"/>
    </source>
</evidence>
<comment type="similarity">
    <text evidence="1">Belongs to the patched family.</text>
</comment>
<feature type="region of interest" description="Disordered" evidence="2">
    <location>
        <begin position="1"/>
        <end position="263"/>
    </location>
</feature>
<feature type="compositionally biased region" description="Polar residues" evidence="2">
    <location>
        <begin position="114"/>
        <end position="139"/>
    </location>
</feature>
<feature type="compositionally biased region" description="Polar residues" evidence="2">
    <location>
        <begin position="235"/>
        <end position="244"/>
    </location>
</feature>
<comment type="caution">
    <text evidence="5">The sequence shown here is derived from an EMBL/GenBank/DDBJ whole genome shotgun (WGS) entry which is preliminary data.</text>
</comment>
<reference evidence="5" key="1">
    <citation type="submission" date="2020-06" db="EMBL/GenBank/DDBJ databases">
        <authorList>
            <consortium name="Plant Systems Biology data submission"/>
        </authorList>
    </citation>
    <scope>NUCLEOTIDE SEQUENCE</scope>
    <source>
        <strain evidence="5">D6</strain>
    </source>
</reference>
<feature type="transmembrane region" description="Helical" evidence="3">
    <location>
        <begin position="586"/>
        <end position="611"/>
    </location>
</feature>
<dbReference type="AlphaFoldDB" id="A0A9N8H2C5"/>
<protein>
    <submittedName>
        <fullName evidence="5">Pick C1-like protein 1</fullName>
    </submittedName>
</protein>
<feature type="compositionally biased region" description="Acidic residues" evidence="2">
    <location>
        <begin position="30"/>
        <end position="50"/>
    </location>
</feature>
<feature type="compositionally biased region" description="Polar residues" evidence="2">
    <location>
        <begin position="205"/>
        <end position="225"/>
    </location>
</feature>
<keyword evidence="6" id="KW-1185">Reference proteome</keyword>
<dbReference type="PANTHER" id="PTHR10796:SF92">
    <property type="entry name" value="PATCHED-RELATED, ISOFORM A"/>
    <property type="match status" value="1"/>
</dbReference>
<evidence type="ECO:0000256" key="1">
    <source>
        <dbReference type="ARBA" id="ARBA00005585"/>
    </source>
</evidence>
<name>A0A9N8H2C5_9STRA</name>
<feature type="compositionally biased region" description="Polar residues" evidence="2">
    <location>
        <begin position="157"/>
        <end position="198"/>
    </location>
</feature>
<accession>A0A9N8H2C5</accession>
<feature type="transmembrane region" description="Helical" evidence="3">
    <location>
        <begin position="1015"/>
        <end position="1036"/>
    </location>
</feature>
<proteinExistence type="inferred from homology"/>
<dbReference type="InterPro" id="IPR053958">
    <property type="entry name" value="HMGCR/SNAP/NPC1-like_SSD"/>
</dbReference>
<dbReference type="EMBL" id="CAICTM010000061">
    <property type="protein sequence ID" value="CAB9499478.1"/>
    <property type="molecule type" value="Genomic_DNA"/>
</dbReference>
<feature type="transmembrane region" description="Helical" evidence="3">
    <location>
        <begin position="1042"/>
        <end position="1064"/>
    </location>
</feature>
<dbReference type="SUPFAM" id="SSF82866">
    <property type="entry name" value="Multidrug efflux transporter AcrB transmembrane domain"/>
    <property type="match status" value="2"/>
</dbReference>
<keyword evidence="3" id="KW-0812">Transmembrane</keyword>
<sequence length="1211" mass="132791">MTNETNVESPSNTEGNVDTLVEPIQKNDDDTPATDGEVEDTPVDTPEDTSEATPEATASASDNGVAGTDNGSIVEPTETTSTDSDKKDTPSIPEPVSSTQAIPTDTGFIDDSTDNGTVETNKGQVQADTTGDDQGSSAHSPPVTEENKINSPEDEAASTNNSSSADGSEDTGMTPTTKEVATSTPQVKPNEPASSTVADTRDSNKLNTETDASNTPPNSDDNTTPIVKPTRTAKRQPSTASTVMGGSVASGSRDDTEETELIDGTNRGLVQAVDNTGNNHNNHKRTVLFPLWTQVTQVLHTANQKFVSTLAMAAARNPVVCIGTIIVLSVALMAAGLTTNFQVNVNEKELYAPFNSVSRQHYNWYLQESGLKEDTRPAILMIHNHGANVLNAFTLAKAFEALDTVRNTTGYSDICNDGAYWDSYKEEFTCRIVSATRFWYHDKALFESQVQSDDDLIQQLSASEYPGGAPIGQEYSMGNPQRDENGTITFVPSFFVYIMLSDKELETLEFEAAVLEKLATLQAQWDEDDSTDLRLDFYAERSAPDEFRRAIDEDLYLLGVGFFIMSGFACFVFYKRQAVQSRCLLGVGSVVTIVLSLCSGFGIIFCCGIPFTSLTQLLPFVVFGIGLDDTFIITGAFLRSDASLSPEERIQEAITEIGSSISATTITTASAFLLGLTSSIPAIYWLCLYAFPTIIIDFLYQITFFVAILTLDERRVQASRMDVISCCKGSSYNDDELMENDPEKVGLQGDEDKDHQAIHFADTVMAWYAHYLLHPGLKVLVLGLFSTFFGYCLGRAAMMEQNFDVKTMFPNDSYVVHALDAVNNFQERSYAFHIFFRNEDQSDPSVQQQMISFVEDIQALPALGSPPPLCWVRDLQALHETEYFDVIKDLPLEEQIQVAMEIPAFKEAYGNDIVIDGATGKISASKCTILARNSFLLDDVDNRVGYLNEQHAITMAQPINHGKTGGEESFFTFQDIYLNWEFYNVAISELVMNSLLGMAAVSVVTLIFMPHWTAAFFIIPIVAVVYIDLLGVMQMAGLDINAVTFVCLIISIGLIVDFLFHIMLRYVESTCTTRDGKVKETLRTMGSSILLVTHGLVVLPVVLSLMGPISNEPVQSLDAHGNLVVEVTREGCLSPMSDDSFASHVMIQNSKLRGKGKRQRMSSRTLLFSDMESGSMQLDAYEGHDLTKQFMRSKVDPSSELFVGIPTISEC</sequence>
<dbReference type="GO" id="GO:0016020">
    <property type="term" value="C:membrane"/>
    <property type="evidence" value="ECO:0007669"/>
    <property type="project" value="TreeGrafter"/>
</dbReference>
<feature type="transmembrane region" description="Helical" evidence="3">
    <location>
        <begin position="555"/>
        <end position="574"/>
    </location>
</feature>
<evidence type="ECO:0000256" key="3">
    <source>
        <dbReference type="SAM" id="Phobius"/>
    </source>
</evidence>
<feature type="transmembrane region" description="Helical" evidence="3">
    <location>
        <begin position="682"/>
        <end position="711"/>
    </location>
</feature>
<dbReference type="PROSITE" id="PS50156">
    <property type="entry name" value="SSD"/>
    <property type="match status" value="1"/>
</dbReference>
<keyword evidence="3" id="KW-0472">Membrane</keyword>
<keyword evidence="3" id="KW-1133">Transmembrane helix</keyword>
<dbReference type="InterPro" id="IPR000731">
    <property type="entry name" value="SSD"/>
</dbReference>